<protein>
    <recommendedName>
        <fullName evidence="1">ABC1 atypical kinase-like domain-containing protein</fullName>
    </recommendedName>
</protein>
<dbReference type="EMBL" id="JAUHHV010000010">
    <property type="protein sequence ID" value="KAK1409264.1"/>
    <property type="molecule type" value="Genomic_DNA"/>
</dbReference>
<comment type="caution">
    <text evidence="2">The sequence shown here is derived from an EMBL/GenBank/DDBJ whole genome shotgun (WGS) entry which is preliminary data.</text>
</comment>
<name>A0AAD8NGT0_TARER</name>
<proteinExistence type="predicted"/>
<dbReference type="SUPFAM" id="SSF56112">
    <property type="entry name" value="Protein kinase-like (PK-like)"/>
    <property type="match status" value="1"/>
</dbReference>
<accession>A0AAD8NGT0</accession>
<evidence type="ECO:0000259" key="1">
    <source>
        <dbReference type="Pfam" id="PF03109"/>
    </source>
</evidence>
<dbReference type="InterPro" id="IPR051130">
    <property type="entry name" value="Mito_struct-func_regulator"/>
</dbReference>
<dbReference type="InterPro" id="IPR011009">
    <property type="entry name" value="Kinase-like_dom_sf"/>
</dbReference>
<dbReference type="PANTHER" id="PTHR43173">
    <property type="entry name" value="ABC1 FAMILY PROTEIN"/>
    <property type="match status" value="1"/>
</dbReference>
<gene>
    <name evidence="2" type="ORF">QVD17_35790</name>
</gene>
<dbReference type="AlphaFoldDB" id="A0AAD8NGT0"/>
<evidence type="ECO:0000313" key="3">
    <source>
        <dbReference type="Proteomes" id="UP001229421"/>
    </source>
</evidence>
<feature type="domain" description="ABC1 atypical kinase-like" evidence="1">
    <location>
        <begin position="174"/>
        <end position="420"/>
    </location>
</feature>
<sequence>MASVSVFRGFVHGRCAPIFTHQSQLPVTSIIIGSKKFAYRSNGLRLYARYSESQSARTPDYFTSRLQDSVENLPKLVEDIVQTSINTGPRGAIRLAQGIQAVIGVGGEWLTELSQSRNTPSEIPSQLQLGLLSPLYLRKLFERLGATYIKLGQFIASAPTLFPQEYVQEFQYCFDRAPAVPFDEIKSILREELAVPIDSIYEYVDPTPLASASIAQVHAARLKGSQADVVIKVLKPGIEDVLVADLNFIYVVARIVEFLNPDLGRASLVAIVNDIRASMLEEVDFKKEAANIEAFRGYLETMGLTRQATAPKVYPEFSTKRVLTMERLYGVPLTDLDSISSIVPNPETSLITALNVWFGSLLACETFHADVHAGNLWVLRDGRIGYLDFGIVGRISPKTWNAMEVFLGSIATEEYEAMASALIEMGATNTDVDSRAFAKDLEKIFTSIQDLDTEVVVATATRTDTNATAVSANLVVDERQMNALFLDVVRVSESYGLRFPREFALLMKQLLYFDRYTRLLAPNMNMLQDQRITIASNRRTSSRNIY</sequence>
<keyword evidence="3" id="KW-1185">Reference proteome</keyword>
<dbReference type="GO" id="GO:0010287">
    <property type="term" value="C:plastoglobule"/>
    <property type="evidence" value="ECO:0007669"/>
    <property type="project" value="TreeGrafter"/>
</dbReference>
<dbReference type="Proteomes" id="UP001229421">
    <property type="component" value="Unassembled WGS sequence"/>
</dbReference>
<dbReference type="Pfam" id="PF03109">
    <property type="entry name" value="ABC1"/>
    <property type="match status" value="1"/>
</dbReference>
<dbReference type="PANTHER" id="PTHR43173:SF22">
    <property type="entry name" value="OS07G0227800 PROTEIN"/>
    <property type="match status" value="1"/>
</dbReference>
<evidence type="ECO:0000313" key="2">
    <source>
        <dbReference type="EMBL" id="KAK1409264.1"/>
    </source>
</evidence>
<dbReference type="CDD" id="cd05121">
    <property type="entry name" value="ABC1_ADCK3-like"/>
    <property type="match status" value="1"/>
</dbReference>
<organism evidence="2 3">
    <name type="scientific">Tagetes erecta</name>
    <name type="common">African marigold</name>
    <dbReference type="NCBI Taxonomy" id="13708"/>
    <lineage>
        <taxon>Eukaryota</taxon>
        <taxon>Viridiplantae</taxon>
        <taxon>Streptophyta</taxon>
        <taxon>Embryophyta</taxon>
        <taxon>Tracheophyta</taxon>
        <taxon>Spermatophyta</taxon>
        <taxon>Magnoliopsida</taxon>
        <taxon>eudicotyledons</taxon>
        <taxon>Gunneridae</taxon>
        <taxon>Pentapetalae</taxon>
        <taxon>asterids</taxon>
        <taxon>campanulids</taxon>
        <taxon>Asterales</taxon>
        <taxon>Asteraceae</taxon>
        <taxon>Asteroideae</taxon>
        <taxon>Heliantheae alliance</taxon>
        <taxon>Tageteae</taxon>
        <taxon>Tagetes</taxon>
    </lineage>
</organism>
<dbReference type="GO" id="GO:0005886">
    <property type="term" value="C:plasma membrane"/>
    <property type="evidence" value="ECO:0007669"/>
    <property type="project" value="TreeGrafter"/>
</dbReference>
<dbReference type="InterPro" id="IPR004147">
    <property type="entry name" value="ABC1_dom"/>
</dbReference>
<reference evidence="2" key="1">
    <citation type="journal article" date="2023" name="bioRxiv">
        <title>Improved chromosome-level genome assembly for marigold (Tagetes erecta).</title>
        <authorList>
            <person name="Jiang F."/>
            <person name="Yuan L."/>
            <person name="Wang S."/>
            <person name="Wang H."/>
            <person name="Xu D."/>
            <person name="Wang A."/>
            <person name="Fan W."/>
        </authorList>
    </citation>
    <scope>NUCLEOTIDE SEQUENCE</scope>
    <source>
        <strain evidence="2">WSJ</strain>
        <tissue evidence="2">Leaf</tissue>
    </source>
</reference>